<name>A0A0E9RVM0_ANGAN</name>
<dbReference type="AlphaFoldDB" id="A0A0E9RVM0"/>
<accession>A0A0E9RVM0</accession>
<dbReference type="EMBL" id="GBXM01076289">
    <property type="protein sequence ID" value="JAH32288.1"/>
    <property type="molecule type" value="Transcribed_RNA"/>
</dbReference>
<organism evidence="1">
    <name type="scientific">Anguilla anguilla</name>
    <name type="common">European freshwater eel</name>
    <name type="synonym">Muraena anguilla</name>
    <dbReference type="NCBI Taxonomy" id="7936"/>
    <lineage>
        <taxon>Eukaryota</taxon>
        <taxon>Metazoa</taxon>
        <taxon>Chordata</taxon>
        <taxon>Craniata</taxon>
        <taxon>Vertebrata</taxon>
        <taxon>Euteleostomi</taxon>
        <taxon>Actinopterygii</taxon>
        <taxon>Neopterygii</taxon>
        <taxon>Teleostei</taxon>
        <taxon>Anguilliformes</taxon>
        <taxon>Anguillidae</taxon>
        <taxon>Anguilla</taxon>
    </lineage>
</organism>
<proteinExistence type="predicted"/>
<reference evidence="1" key="1">
    <citation type="submission" date="2014-11" db="EMBL/GenBank/DDBJ databases">
        <authorList>
            <person name="Amaro Gonzalez C."/>
        </authorList>
    </citation>
    <scope>NUCLEOTIDE SEQUENCE</scope>
</reference>
<reference evidence="1" key="2">
    <citation type="journal article" date="2015" name="Fish Shellfish Immunol.">
        <title>Early steps in the European eel (Anguilla anguilla)-Vibrio vulnificus interaction in the gills: Role of the RtxA13 toxin.</title>
        <authorList>
            <person name="Callol A."/>
            <person name="Pajuelo D."/>
            <person name="Ebbesson L."/>
            <person name="Teles M."/>
            <person name="MacKenzie S."/>
            <person name="Amaro C."/>
        </authorList>
    </citation>
    <scope>NUCLEOTIDE SEQUENCE</scope>
</reference>
<dbReference type="EMBL" id="GBXM01073808">
    <property type="protein sequence ID" value="JAH34769.1"/>
    <property type="molecule type" value="Transcribed_RNA"/>
</dbReference>
<protein>
    <submittedName>
        <fullName evidence="1">Uncharacterized protein</fullName>
    </submittedName>
</protein>
<evidence type="ECO:0000313" key="1">
    <source>
        <dbReference type="EMBL" id="JAH32288.1"/>
    </source>
</evidence>
<sequence length="22" mass="2411">MPVPAQVAHARWQGSHVLLCPL</sequence>